<comment type="cofactor">
    <cofactor evidence="4">
        <name>Zn(2+)</name>
        <dbReference type="ChEBI" id="CHEBI:29105"/>
    </cofactor>
    <text evidence="4">Binds 1 zinc ion per subunit. The zinc ion is important for the structural integrity of the protein.</text>
</comment>
<dbReference type="InterPro" id="IPR028427">
    <property type="entry name" value="Met_Sox_Rdtase_MsrB"/>
</dbReference>
<keyword evidence="4" id="KW-0479">Metal-binding</keyword>
<dbReference type="Proteomes" id="UP001501337">
    <property type="component" value="Unassembled WGS sequence"/>
</dbReference>
<reference evidence="7" key="1">
    <citation type="journal article" date="2019" name="Int. J. Syst. Evol. Microbiol.">
        <title>The Global Catalogue of Microorganisms (GCM) 10K type strain sequencing project: providing services to taxonomists for standard genome sequencing and annotation.</title>
        <authorList>
            <consortium name="The Broad Institute Genomics Platform"/>
            <consortium name="The Broad Institute Genome Sequencing Center for Infectious Disease"/>
            <person name="Wu L."/>
            <person name="Ma J."/>
        </authorList>
    </citation>
    <scope>NUCLEOTIDE SEQUENCE [LARGE SCALE GENOMIC DNA]</scope>
    <source>
        <strain evidence="7">JCM 17555</strain>
    </source>
</reference>
<dbReference type="InterPro" id="IPR002579">
    <property type="entry name" value="Met_Sox_Rdtase_MsrB_dom"/>
</dbReference>
<feature type="binding site" evidence="4">
    <location>
        <position position="105"/>
    </location>
    <ligand>
        <name>Zn(2+)</name>
        <dbReference type="ChEBI" id="CHEBI:29105"/>
    </ligand>
</feature>
<dbReference type="Gene3D" id="2.170.150.20">
    <property type="entry name" value="Peptide methionine sulfoxide reductase"/>
    <property type="match status" value="1"/>
</dbReference>
<feature type="active site" description="Nucleophile" evidence="4">
    <location>
        <position position="125"/>
    </location>
</feature>
<comment type="similarity">
    <text evidence="1 4">Belongs to the MsrB Met sulfoxide reductase family.</text>
</comment>
<keyword evidence="2 4" id="KW-0560">Oxidoreductase</keyword>
<keyword evidence="4" id="KW-0862">Zinc</keyword>
<dbReference type="PANTHER" id="PTHR10173">
    <property type="entry name" value="METHIONINE SULFOXIDE REDUCTASE"/>
    <property type="match status" value="1"/>
</dbReference>
<evidence type="ECO:0000259" key="5">
    <source>
        <dbReference type="PROSITE" id="PS51790"/>
    </source>
</evidence>
<protein>
    <recommendedName>
        <fullName evidence="4">Peptide methionine sulfoxide reductase MsrB</fullName>
        <ecNumber evidence="4">1.8.4.12</ecNumber>
    </recommendedName>
    <alternativeName>
        <fullName evidence="4">Peptide-methionine (R)-S-oxide reductase</fullName>
    </alternativeName>
</protein>
<organism evidence="6 7">
    <name type="scientific">Allohahella marinimesophila</name>
    <dbReference type="NCBI Taxonomy" id="1054972"/>
    <lineage>
        <taxon>Bacteria</taxon>
        <taxon>Pseudomonadati</taxon>
        <taxon>Pseudomonadota</taxon>
        <taxon>Gammaproteobacteria</taxon>
        <taxon>Oceanospirillales</taxon>
        <taxon>Hahellaceae</taxon>
        <taxon>Allohahella</taxon>
    </lineage>
</organism>
<evidence type="ECO:0000256" key="4">
    <source>
        <dbReference type="HAMAP-Rule" id="MF_01400"/>
    </source>
</evidence>
<dbReference type="HAMAP" id="MF_01400">
    <property type="entry name" value="MsrB"/>
    <property type="match status" value="1"/>
</dbReference>
<feature type="binding site" evidence="4">
    <location>
        <position position="102"/>
    </location>
    <ligand>
        <name>Zn(2+)</name>
        <dbReference type="ChEBI" id="CHEBI:29105"/>
    </ligand>
</feature>
<proteinExistence type="inferred from homology"/>
<accession>A0ABP7NMD3</accession>
<comment type="caution">
    <text evidence="6">The sequence shown here is derived from an EMBL/GenBank/DDBJ whole genome shotgun (WGS) entry which is preliminary data.</text>
</comment>
<feature type="binding site" evidence="4">
    <location>
        <position position="53"/>
    </location>
    <ligand>
        <name>Zn(2+)</name>
        <dbReference type="ChEBI" id="CHEBI:29105"/>
    </ligand>
</feature>
<dbReference type="RefSeq" id="WP_425548559.1">
    <property type="nucleotide sequence ID" value="NZ_BAABBO010000001.1"/>
</dbReference>
<dbReference type="SUPFAM" id="SSF51316">
    <property type="entry name" value="Mss4-like"/>
    <property type="match status" value="1"/>
</dbReference>
<evidence type="ECO:0000256" key="1">
    <source>
        <dbReference type="ARBA" id="ARBA00007174"/>
    </source>
</evidence>
<evidence type="ECO:0000256" key="2">
    <source>
        <dbReference type="ARBA" id="ARBA00023002"/>
    </source>
</evidence>
<feature type="binding site" evidence="4">
    <location>
        <position position="56"/>
    </location>
    <ligand>
        <name>Zn(2+)</name>
        <dbReference type="ChEBI" id="CHEBI:29105"/>
    </ligand>
</feature>
<evidence type="ECO:0000313" key="6">
    <source>
        <dbReference type="EMBL" id="GAA3950287.1"/>
    </source>
</evidence>
<dbReference type="NCBIfam" id="TIGR00357">
    <property type="entry name" value="peptide-methionine (R)-S-oxide reductase MsrB"/>
    <property type="match status" value="1"/>
</dbReference>
<feature type="domain" description="MsrB" evidence="5">
    <location>
        <begin position="14"/>
        <end position="136"/>
    </location>
</feature>
<evidence type="ECO:0000313" key="7">
    <source>
        <dbReference type="Proteomes" id="UP001501337"/>
    </source>
</evidence>
<name>A0ABP7NMD3_9GAMM</name>
<keyword evidence="7" id="KW-1185">Reference proteome</keyword>
<dbReference type="InterPro" id="IPR011057">
    <property type="entry name" value="Mss4-like_sf"/>
</dbReference>
<sequence length="137" mass="15305">MSMSSHEDHTKLTDEEWRQRLDENTFRITRQGGTEPPFSGEYNGLKASGEYNCACCGVELFSSEQKYDSGSGWPSFWQPAVEAHVAESRDVSHGMVRTEVLCQNCGAHLGHKFPDGPQPTGERYCINSASLDFRPKS</sequence>
<dbReference type="PANTHER" id="PTHR10173:SF52">
    <property type="entry name" value="METHIONINE-R-SULFOXIDE REDUCTASE B1"/>
    <property type="match status" value="1"/>
</dbReference>
<dbReference type="Pfam" id="PF01641">
    <property type="entry name" value="SelR"/>
    <property type="match status" value="1"/>
</dbReference>
<evidence type="ECO:0000256" key="3">
    <source>
        <dbReference type="ARBA" id="ARBA00048488"/>
    </source>
</evidence>
<comment type="catalytic activity">
    <reaction evidence="3 4">
        <text>L-methionyl-[protein] + [thioredoxin]-disulfide + H2O = L-methionyl-(R)-S-oxide-[protein] + [thioredoxin]-dithiol</text>
        <dbReference type="Rhea" id="RHEA:24164"/>
        <dbReference type="Rhea" id="RHEA-COMP:10698"/>
        <dbReference type="Rhea" id="RHEA-COMP:10700"/>
        <dbReference type="Rhea" id="RHEA-COMP:12313"/>
        <dbReference type="Rhea" id="RHEA-COMP:12314"/>
        <dbReference type="ChEBI" id="CHEBI:15377"/>
        <dbReference type="ChEBI" id="CHEBI:16044"/>
        <dbReference type="ChEBI" id="CHEBI:29950"/>
        <dbReference type="ChEBI" id="CHEBI:45764"/>
        <dbReference type="ChEBI" id="CHEBI:50058"/>
        <dbReference type="EC" id="1.8.4.12"/>
    </reaction>
</comment>
<dbReference type="PROSITE" id="PS51790">
    <property type="entry name" value="MSRB"/>
    <property type="match status" value="1"/>
</dbReference>
<gene>
    <name evidence="6" type="primary">msrB_1</name>
    <name evidence="4" type="synonym">msrB</name>
    <name evidence="6" type="ORF">GCM10022278_06730</name>
</gene>
<dbReference type="EC" id="1.8.4.12" evidence="4"/>
<dbReference type="EMBL" id="BAABBO010000001">
    <property type="protein sequence ID" value="GAA3950287.1"/>
    <property type="molecule type" value="Genomic_DNA"/>
</dbReference>